<dbReference type="PRINTS" id="PR00463">
    <property type="entry name" value="EP450I"/>
</dbReference>
<dbReference type="PROSITE" id="PS00086">
    <property type="entry name" value="CYTOCHROME_P450"/>
    <property type="match status" value="1"/>
</dbReference>
<evidence type="ECO:0000256" key="3">
    <source>
        <dbReference type="ARBA" id="ARBA00022617"/>
    </source>
</evidence>
<evidence type="ECO:0000256" key="9">
    <source>
        <dbReference type="PIRSR" id="PIRSR602401-1"/>
    </source>
</evidence>
<dbReference type="Pfam" id="PF00067">
    <property type="entry name" value="p450"/>
    <property type="match status" value="1"/>
</dbReference>
<evidence type="ECO:0000313" key="13">
    <source>
        <dbReference type="Proteomes" id="UP001233172"/>
    </source>
</evidence>
<comment type="function">
    <text evidence="8">Cytochromes P450 are a group of heme-thiolate monooxygenases. They oxidize a variety of structurally unrelated compounds, including steroids, fatty acids, and xenobiotics.</text>
</comment>
<dbReference type="FunFam" id="1.10.630.10:FF:000182">
    <property type="entry name" value="Cytochrome P450 3A4"/>
    <property type="match status" value="1"/>
</dbReference>
<keyword evidence="11" id="KW-0472">Membrane</keyword>
<feature type="transmembrane region" description="Helical" evidence="11">
    <location>
        <begin position="12"/>
        <end position="33"/>
    </location>
</feature>
<dbReference type="InterPro" id="IPR050705">
    <property type="entry name" value="Cytochrome_P450_3A"/>
</dbReference>
<dbReference type="CDD" id="cd11055">
    <property type="entry name" value="CYP3A-like"/>
    <property type="match status" value="1"/>
</dbReference>
<dbReference type="PANTHER" id="PTHR24302">
    <property type="entry name" value="CYTOCHROME P450 FAMILY 3"/>
    <property type="match status" value="1"/>
</dbReference>
<evidence type="ECO:0000256" key="4">
    <source>
        <dbReference type="ARBA" id="ARBA00022723"/>
    </source>
</evidence>
<evidence type="ECO:0000256" key="1">
    <source>
        <dbReference type="ARBA" id="ARBA00001971"/>
    </source>
</evidence>
<evidence type="ECO:0000256" key="5">
    <source>
        <dbReference type="ARBA" id="ARBA00023002"/>
    </source>
</evidence>
<comment type="similarity">
    <text evidence="2 10">Belongs to the cytochrome P450 family.</text>
</comment>
<dbReference type="AlphaFoldDB" id="A0AAD8B268"/>
<keyword evidence="11" id="KW-1133">Transmembrane helix</keyword>
<dbReference type="GO" id="GO:0005506">
    <property type="term" value="F:iron ion binding"/>
    <property type="evidence" value="ECO:0007669"/>
    <property type="project" value="InterPro"/>
</dbReference>
<dbReference type="GO" id="GO:0016705">
    <property type="term" value="F:oxidoreductase activity, acting on paired donors, with incorporation or reduction of molecular oxygen"/>
    <property type="evidence" value="ECO:0007669"/>
    <property type="project" value="InterPro"/>
</dbReference>
<keyword evidence="6 9" id="KW-0408">Iron</keyword>
<reference evidence="12" key="1">
    <citation type="journal article" date="2023" name="PLoS Negl. Trop. Dis.">
        <title>A genome sequence for Biomphalaria pfeifferi, the major vector snail for the human-infecting parasite Schistosoma mansoni.</title>
        <authorList>
            <person name="Bu L."/>
            <person name="Lu L."/>
            <person name="Laidemitt M.R."/>
            <person name="Zhang S.M."/>
            <person name="Mutuku M."/>
            <person name="Mkoji G."/>
            <person name="Steinauer M."/>
            <person name="Loker E.S."/>
        </authorList>
    </citation>
    <scope>NUCLEOTIDE SEQUENCE</scope>
    <source>
        <strain evidence="12">KasaAsao</strain>
    </source>
</reference>
<evidence type="ECO:0000256" key="10">
    <source>
        <dbReference type="RuleBase" id="RU000461"/>
    </source>
</evidence>
<dbReference type="GO" id="GO:0020037">
    <property type="term" value="F:heme binding"/>
    <property type="evidence" value="ECO:0007669"/>
    <property type="project" value="InterPro"/>
</dbReference>
<keyword evidence="3 9" id="KW-0349">Heme</keyword>
<evidence type="ECO:0000256" key="2">
    <source>
        <dbReference type="ARBA" id="ARBA00010617"/>
    </source>
</evidence>
<dbReference type="EMBL" id="JASAOG010000184">
    <property type="protein sequence ID" value="KAK0045225.1"/>
    <property type="molecule type" value="Genomic_DNA"/>
</dbReference>
<name>A0AAD8B268_BIOPF</name>
<comment type="cofactor">
    <cofactor evidence="1 9">
        <name>heme</name>
        <dbReference type="ChEBI" id="CHEBI:30413"/>
    </cofactor>
</comment>
<dbReference type="GO" id="GO:0008395">
    <property type="term" value="F:steroid hydroxylase activity"/>
    <property type="evidence" value="ECO:0007669"/>
    <property type="project" value="TreeGrafter"/>
</dbReference>
<gene>
    <name evidence="12" type="ORF">Bpfe_025374</name>
</gene>
<dbReference type="PRINTS" id="PR00385">
    <property type="entry name" value="P450"/>
</dbReference>
<keyword evidence="5 10" id="KW-0560">Oxidoreductase</keyword>
<evidence type="ECO:0000256" key="6">
    <source>
        <dbReference type="ARBA" id="ARBA00023004"/>
    </source>
</evidence>
<feature type="binding site" description="axial binding residue" evidence="9">
    <location>
        <position position="471"/>
    </location>
    <ligand>
        <name>heme</name>
        <dbReference type="ChEBI" id="CHEBI:30413"/>
    </ligand>
    <ligandPart>
        <name>Fe</name>
        <dbReference type="ChEBI" id="CHEBI:18248"/>
    </ligandPart>
</feature>
<dbReference type="Gene3D" id="1.10.630.10">
    <property type="entry name" value="Cytochrome P450"/>
    <property type="match status" value="1"/>
</dbReference>
<proteinExistence type="inferred from homology"/>
<organism evidence="12 13">
    <name type="scientific">Biomphalaria pfeifferi</name>
    <name type="common">Bloodfluke planorb</name>
    <name type="synonym">Freshwater snail</name>
    <dbReference type="NCBI Taxonomy" id="112525"/>
    <lineage>
        <taxon>Eukaryota</taxon>
        <taxon>Metazoa</taxon>
        <taxon>Spiralia</taxon>
        <taxon>Lophotrochozoa</taxon>
        <taxon>Mollusca</taxon>
        <taxon>Gastropoda</taxon>
        <taxon>Heterobranchia</taxon>
        <taxon>Euthyneura</taxon>
        <taxon>Panpulmonata</taxon>
        <taxon>Hygrophila</taxon>
        <taxon>Lymnaeoidea</taxon>
        <taxon>Planorbidae</taxon>
        <taxon>Biomphalaria</taxon>
    </lineage>
</organism>
<dbReference type="InterPro" id="IPR017972">
    <property type="entry name" value="Cyt_P450_CS"/>
</dbReference>
<keyword evidence="11" id="KW-0812">Transmembrane</keyword>
<dbReference type="SUPFAM" id="SSF48264">
    <property type="entry name" value="Cytochrome P450"/>
    <property type="match status" value="1"/>
</dbReference>
<dbReference type="PANTHER" id="PTHR24302:SF15">
    <property type="entry name" value="FATTY-ACID PEROXYGENASE"/>
    <property type="match status" value="1"/>
</dbReference>
<comment type="caution">
    <text evidence="12">The sequence shown here is derived from an EMBL/GenBank/DDBJ whole genome shotgun (WGS) entry which is preliminary data.</text>
</comment>
<evidence type="ECO:0000256" key="11">
    <source>
        <dbReference type="SAM" id="Phobius"/>
    </source>
</evidence>
<evidence type="ECO:0000313" key="12">
    <source>
        <dbReference type="EMBL" id="KAK0045225.1"/>
    </source>
</evidence>
<dbReference type="InterPro" id="IPR001128">
    <property type="entry name" value="Cyt_P450"/>
</dbReference>
<protein>
    <submittedName>
        <fullName evidence="12">Cytochrome P450 3A19</fullName>
    </submittedName>
</protein>
<accession>A0AAD8B268</accession>
<evidence type="ECO:0000256" key="7">
    <source>
        <dbReference type="ARBA" id="ARBA00023033"/>
    </source>
</evidence>
<keyword evidence="7 10" id="KW-0503">Monooxygenase</keyword>
<reference evidence="12" key="2">
    <citation type="submission" date="2023-04" db="EMBL/GenBank/DDBJ databases">
        <authorList>
            <person name="Bu L."/>
            <person name="Lu L."/>
            <person name="Laidemitt M.R."/>
            <person name="Zhang S.M."/>
            <person name="Mutuku M."/>
            <person name="Mkoji G."/>
            <person name="Steinauer M."/>
            <person name="Loker E.S."/>
        </authorList>
    </citation>
    <scope>NUCLEOTIDE SEQUENCE</scope>
    <source>
        <strain evidence="12">KasaAsao</strain>
        <tissue evidence="12">Whole Snail</tissue>
    </source>
</reference>
<dbReference type="InterPro" id="IPR002401">
    <property type="entry name" value="Cyt_P450_E_grp-I"/>
</dbReference>
<keyword evidence="13" id="KW-1185">Reference proteome</keyword>
<sequence>MTMSSDIGVVEDFSNISLYLTLVTVSVVLYWTYQQFAGTDNWTKYGVKHASMPMVQIKIGLQRLIQKHGDTVGFKRSKMTLVTRDLSILKEIMVKDFNNFTDRPINLNTRSLVKKGVFFLKGQDWRRVRHIITPSFSSGKLKTIFKTVEDKATVLTKVFEDFARKDELLPIKYVTGQYTSEIIARTAFGISSECLGKEDDEFTQYSKKLFKFQDSRFTLLLPFFQRFPWIQALLVKVMGVHAFDGVARDADQYLDCVLRKSLAERLEAEQKGQRLPSDLLQSFINAKKAGDQAIIEDSKETQSSNDLNQSTEQKTFNKTMTEDELVAQSILIIFAGFETTASTLQMCYYLLARHPDIQEKLFEEIESVVQSDVPTYEELSKLSYMEQVINETLRLYPPVSFISREAAETKTYGHVTIPKGASVFIPIFLILKDPKHFPDPENFDPERFNEENTTKRDPMAFIPFGYGPRLCIGMRLAYLEIKVALAISLRKVRFELNDRTEPKKGEEPTIRGLGILVPDKPFSLSVRLRH</sequence>
<dbReference type="InterPro" id="IPR036396">
    <property type="entry name" value="Cyt_P450_sf"/>
</dbReference>
<dbReference type="Proteomes" id="UP001233172">
    <property type="component" value="Unassembled WGS sequence"/>
</dbReference>
<evidence type="ECO:0000256" key="8">
    <source>
        <dbReference type="ARBA" id="ARBA00043906"/>
    </source>
</evidence>
<keyword evidence="4 9" id="KW-0479">Metal-binding</keyword>